<evidence type="ECO:0000259" key="2">
    <source>
        <dbReference type="Pfam" id="PF13193"/>
    </source>
</evidence>
<dbReference type="InterPro" id="IPR042099">
    <property type="entry name" value="ANL_N_sf"/>
</dbReference>
<dbReference type="Proteomes" id="UP000215043">
    <property type="component" value="Chromosome"/>
</dbReference>
<dbReference type="EMBL" id="JPMV01000028">
    <property type="protein sequence ID" value="KGI80656.1"/>
    <property type="molecule type" value="Genomic_DNA"/>
</dbReference>
<name>A0A099D3Z5_9ACTN</name>
<dbReference type="InterPro" id="IPR045851">
    <property type="entry name" value="AMP-bd_C_sf"/>
</dbReference>
<reference evidence="3 6" key="2">
    <citation type="submission" date="2017-08" db="EMBL/GenBank/DDBJ databases">
        <title>The complete genome sequence of moderately halophilic actinomycete Actinopolyspora erythraea YIM 90600, the producer of novel erythromycin, novel actinopolysporins A-C and tubercidin.</title>
        <authorList>
            <person name="Yin M."/>
            <person name="Tang S."/>
        </authorList>
    </citation>
    <scope>NUCLEOTIDE SEQUENCE [LARGE SCALE GENOMIC DNA]</scope>
    <source>
        <strain evidence="3 6">YIM 90600</strain>
    </source>
</reference>
<dbReference type="HOGENOM" id="CLU_000022_59_0_11"/>
<dbReference type="AlphaFoldDB" id="A0A099D3Z5"/>
<proteinExistence type="predicted"/>
<protein>
    <submittedName>
        <fullName evidence="3">AMP-dependent synthetase</fullName>
    </submittedName>
</protein>
<dbReference type="InterPro" id="IPR020845">
    <property type="entry name" value="AMP-binding_CS"/>
</dbReference>
<evidence type="ECO:0000259" key="1">
    <source>
        <dbReference type="Pfam" id="PF00501"/>
    </source>
</evidence>
<evidence type="ECO:0000313" key="6">
    <source>
        <dbReference type="Proteomes" id="UP000215043"/>
    </source>
</evidence>
<dbReference type="eggNOG" id="COG0318">
    <property type="taxonomic scope" value="Bacteria"/>
</dbReference>
<dbReference type="SUPFAM" id="SSF56801">
    <property type="entry name" value="Acetyl-CoA synthetase-like"/>
    <property type="match status" value="1"/>
</dbReference>
<evidence type="ECO:0000313" key="4">
    <source>
        <dbReference type="EMBL" id="KGI80656.1"/>
    </source>
</evidence>
<dbReference type="PROSITE" id="PS00455">
    <property type="entry name" value="AMP_BINDING"/>
    <property type="match status" value="1"/>
</dbReference>
<dbReference type="InterPro" id="IPR050237">
    <property type="entry name" value="ATP-dep_AMP-bd_enzyme"/>
</dbReference>
<dbReference type="Proteomes" id="UP000029737">
    <property type="component" value="Unassembled WGS sequence"/>
</dbReference>
<reference evidence="4 5" key="1">
    <citation type="journal article" date="2014" name="PLoS ONE">
        <title>Identification and Characterization of a New Erythromycin Biosynthetic Gene Cluster in Actinopolyspora erythraea YIM90600, a Novel Erythronolide-Producing Halophilic Actinomycete Isolated from Salt Field.</title>
        <authorList>
            <person name="Chen D."/>
            <person name="Feng J."/>
            <person name="Huang L."/>
            <person name="Zhang Q."/>
            <person name="Wu J."/>
            <person name="Zhu X."/>
            <person name="Duan Y."/>
            <person name="Xu Z."/>
        </authorList>
    </citation>
    <scope>NUCLEOTIDE SEQUENCE [LARGE SCALE GENOMIC DNA]</scope>
    <source>
        <strain evidence="4 5">YIM90600</strain>
    </source>
</reference>
<dbReference type="PANTHER" id="PTHR43767">
    <property type="entry name" value="LONG-CHAIN-FATTY-ACID--COA LIGASE"/>
    <property type="match status" value="1"/>
</dbReference>
<keyword evidence="5" id="KW-1185">Reference proteome</keyword>
<dbReference type="Pfam" id="PF00501">
    <property type="entry name" value="AMP-binding"/>
    <property type="match status" value="1"/>
</dbReference>
<dbReference type="Pfam" id="PF13193">
    <property type="entry name" value="AMP-binding_C"/>
    <property type="match status" value="1"/>
</dbReference>
<feature type="domain" description="AMP-binding enzyme C-terminal" evidence="2">
    <location>
        <begin position="417"/>
        <end position="485"/>
    </location>
</feature>
<evidence type="ECO:0000313" key="5">
    <source>
        <dbReference type="Proteomes" id="UP000029737"/>
    </source>
</evidence>
<dbReference type="InterPro" id="IPR025110">
    <property type="entry name" value="AMP-bd_C"/>
</dbReference>
<gene>
    <name evidence="3" type="ORF">CDG81_13680</name>
    <name evidence="4" type="ORF">IL38_16135</name>
</gene>
<dbReference type="KEGG" id="aey:CDG81_13680"/>
<sequence>MSRTAQLLHELLDAAANRSPQSTALSSRNHSLTYQELATASNTMAALLQREGLRRGDRIVVTAADGIGITVLVYAASRLGAVFSVLHEQARGGPLEHVLRDCEPTLLVSDGPEAGRTAAEQSVPFLDLDELVATALDTGSTPTPTGQNVLAVDPVSLIYTSGTTSLPKAVVSTHQQVLFAVSAIQECLEYRSDDVVYCPLPLSFDYGLYQIYLAALSGARLHLGTVAESGPPLLRSLEDVGATVLPSMPSIADRLAWLLNRSSEGPSRLRLLTNTGAALSEATMSALRAVLPHLRIQVMYGLTECKRTAIMPPDGDLDHPGSCGLPLPGTEVVVVDDGGNRLPPGEIGQFVVRGPNVMTGYWRRPELTAERFPRTEGLFPELRTGDYGWQDDEGYLYFSGRHDDLYKEQGFRLSTTEVEAAAIGVNGVTSAAVLPPEGKRTALLVVVADITADEVRERMRDHIEPFKIPRRCVRLDTLPTNSNGKVDRKQLAALIDPTPATSEPLRAHVSH</sequence>
<accession>A0A099D3Z5</accession>
<dbReference type="EMBL" id="CP022752">
    <property type="protein sequence ID" value="ASU79164.1"/>
    <property type="molecule type" value="Genomic_DNA"/>
</dbReference>
<dbReference type="RefSeq" id="WP_043574976.1">
    <property type="nucleotide sequence ID" value="NZ_CP022752.1"/>
</dbReference>
<dbReference type="OrthoDB" id="2472181at2"/>
<organism evidence="3 6">
    <name type="scientific">Actinopolyspora erythraea</name>
    <dbReference type="NCBI Taxonomy" id="414996"/>
    <lineage>
        <taxon>Bacteria</taxon>
        <taxon>Bacillati</taxon>
        <taxon>Actinomycetota</taxon>
        <taxon>Actinomycetes</taxon>
        <taxon>Actinopolysporales</taxon>
        <taxon>Actinopolysporaceae</taxon>
        <taxon>Actinopolyspora</taxon>
    </lineage>
</organism>
<dbReference type="PANTHER" id="PTHR43767:SF10">
    <property type="entry name" value="SURFACTIN SYNTHASE SUBUNIT 1"/>
    <property type="match status" value="1"/>
</dbReference>
<evidence type="ECO:0000313" key="3">
    <source>
        <dbReference type="EMBL" id="ASU79164.1"/>
    </source>
</evidence>
<dbReference type="GO" id="GO:0016877">
    <property type="term" value="F:ligase activity, forming carbon-sulfur bonds"/>
    <property type="evidence" value="ECO:0007669"/>
    <property type="project" value="UniProtKB-ARBA"/>
</dbReference>
<dbReference type="Gene3D" id="3.30.300.30">
    <property type="match status" value="1"/>
</dbReference>
<dbReference type="InterPro" id="IPR000873">
    <property type="entry name" value="AMP-dep_synth/lig_dom"/>
</dbReference>
<dbReference type="Gene3D" id="3.40.50.12780">
    <property type="entry name" value="N-terminal domain of ligase-like"/>
    <property type="match status" value="1"/>
</dbReference>
<feature type="domain" description="AMP-dependent synthetase/ligase" evidence="1">
    <location>
        <begin position="13"/>
        <end position="362"/>
    </location>
</feature>